<sequence>MFPNTRFTTDDLHGSESSYRTVLPPTFESTSEMSYSSRFLITDEEFDLTFKTQYVKGSFLLLQSKVLSSLPWHPHMNTSPTTISREGSLTSMSRTKSFGRHTSSTAVGSGPTNLPTISLVHAPPAPSHVPPFTSDSGKIPSSMKFASLSAVTFTNTEKDSVIHTSISMTHSKQTTLIAPSQSRSSPASFTSVNFTTKKPTSIGVSNSPPHRLSAVIKPPKETSRSSEHPSVQSSKMESATSWAKVEEEAQSTPSLGSASASSGAAPSTAGHASTMSNNRDHHCPRLGRRCPTPTMHSNKISSPSNNANVIIGGSVAAAIVVCILALTSLFFCFCRHRLRRLKGNQHSSHGSFPISKDRQSFILSSPSTATNLLPNSGKQTPASTYLDSPIARSNHLLVDSDVPPLPLSPGPAIVNRYKQPNYQYSRTFMEGNSEHESSHPTIRTPDFEADDSLSLGSSTTHHDPSSGQPEDSNSRVLDPLDKIHVNRYISRSSQIGIAL</sequence>
<evidence type="ECO:0000256" key="2">
    <source>
        <dbReference type="SAM" id="Phobius"/>
    </source>
</evidence>
<dbReference type="Proteomes" id="UP000724874">
    <property type="component" value="Unassembled WGS sequence"/>
</dbReference>
<reference evidence="3" key="1">
    <citation type="submission" date="2020-11" db="EMBL/GenBank/DDBJ databases">
        <authorList>
            <consortium name="DOE Joint Genome Institute"/>
            <person name="Ahrendt S."/>
            <person name="Riley R."/>
            <person name="Andreopoulos W."/>
            <person name="LaButti K."/>
            <person name="Pangilinan J."/>
            <person name="Ruiz-duenas F.J."/>
            <person name="Barrasa J.M."/>
            <person name="Sanchez-Garcia M."/>
            <person name="Camarero S."/>
            <person name="Miyauchi S."/>
            <person name="Serrano A."/>
            <person name="Linde D."/>
            <person name="Babiker R."/>
            <person name="Drula E."/>
            <person name="Ayuso-Fernandez I."/>
            <person name="Pacheco R."/>
            <person name="Padilla G."/>
            <person name="Ferreira P."/>
            <person name="Barriuso J."/>
            <person name="Kellner H."/>
            <person name="Castanera R."/>
            <person name="Alfaro M."/>
            <person name="Ramirez L."/>
            <person name="Pisabarro A.G."/>
            <person name="Kuo A."/>
            <person name="Tritt A."/>
            <person name="Lipzen A."/>
            <person name="He G."/>
            <person name="Yan M."/>
            <person name="Ng V."/>
            <person name="Cullen D."/>
            <person name="Martin F."/>
            <person name="Rosso M.-N."/>
            <person name="Henrissat B."/>
            <person name="Hibbett D."/>
            <person name="Martinez A.T."/>
            <person name="Grigoriev I.V."/>
        </authorList>
    </citation>
    <scope>NUCLEOTIDE SEQUENCE</scope>
    <source>
        <strain evidence="3">AH 44721</strain>
    </source>
</reference>
<evidence type="ECO:0000313" key="3">
    <source>
        <dbReference type="EMBL" id="KAF8913168.1"/>
    </source>
</evidence>
<accession>A0A9P5TVE5</accession>
<feature type="compositionally biased region" description="Low complexity" evidence="1">
    <location>
        <begin position="251"/>
        <end position="274"/>
    </location>
</feature>
<feature type="compositionally biased region" description="Polar residues" evidence="1">
    <location>
        <begin position="228"/>
        <end position="241"/>
    </location>
</feature>
<comment type="caution">
    <text evidence="3">The sequence shown here is derived from an EMBL/GenBank/DDBJ whole genome shotgun (WGS) entry which is preliminary data.</text>
</comment>
<keyword evidence="2" id="KW-0812">Transmembrane</keyword>
<evidence type="ECO:0000256" key="1">
    <source>
        <dbReference type="SAM" id="MobiDB-lite"/>
    </source>
</evidence>
<dbReference type="AlphaFoldDB" id="A0A9P5TVE5"/>
<protein>
    <submittedName>
        <fullName evidence="3">Uncharacterized protein</fullName>
    </submittedName>
</protein>
<dbReference type="EMBL" id="JADNYJ010000002">
    <property type="protein sequence ID" value="KAF8913168.1"/>
    <property type="molecule type" value="Genomic_DNA"/>
</dbReference>
<proteinExistence type="predicted"/>
<gene>
    <name evidence="3" type="ORF">CPB84DRAFT_522685</name>
</gene>
<feature type="compositionally biased region" description="Polar residues" evidence="1">
    <location>
        <begin position="173"/>
        <end position="208"/>
    </location>
</feature>
<keyword evidence="2" id="KW-0472">Membrane</keyword>
<feature type="compositionally biased region" description="Basic and acidic residues" evidence="1">
    <location>
        <begin position="218"/>
        <end position="227"/>
    </location>
</feature>
<feature type="region of interest" description="Disordered" evidence="1">
    <location>
        <begin position="173"/>
        <end position="302"/>
    </location>
</feature>
<evidence type="ECO:0000313" key="4">
    <source>
        <dbReference type="Proteomes" id="UP000724874"/>
    </source>
</evidence>
<feature type="compositionally biased region" description="Polar residues" evidence="1">
    <location>
        <begin position="454"/>
        <end position="475"/>
    </location>
</feature>
<keyword evidence="4" id="KW-1185">Reference proteome</keyword>
<keyword evidence="2" id="KW-1133">Transmembrane helix</keyword>
<name>A0A9P5TVE5_GYMJU</name>
<feature type="transmembrane region" description="Helical" evidence="2">
    <location>
        <begin position="309"/>
        <end position="333"/>
    </location>
</feature>
<feature type="region of interest" description="Disordered" evidence="1">
    <location>
        <begin position="430"/>
        <end position="477"/>
    </location>
</feature>
<organism evidence="3 4">
    <name type="scientific">Gymnopilus junonius</name>
    <name type="common">Spectacular rustgill mushroom</name>
    <name type="synonym">Gymnopilus spectabilis subsp. junonius</name>
    <dbReference type="NCBI Taxonomy" id="109634"/>
    <lineage>
        <taxon>Eukaryota</taxon>
        <taxon>Fungi</taxon>
        <taxon>Dikarya</taxon>
        <taxon>Basidiomycota</taxon>
        <taxon>Agaricomycotina</taxon>
        <taxon>Agaricomycetes</taxon>
        <taxon>Agaricomycetidae</taxon>
        <taxon>Agaricales</taxon>
        <taxon>Agaricineae</taxon>
        <taxon>Hymenogastraceae</taxon>
        <taxon>Gymnopilus</taxon>
    </lineage>
</organism>